<evidence type="ECO:0000313" key="2">
    <source>
        <dbReference type="Proteomes" id="UP000469385"/>
    </source>
</evidence>
<organism evidence="1 2">
    <name type="scientific">Ramlibacter pinisoli</name>
    <dbReference type="NCBI Taxonomy" id="2682844"/>
    <lineage>
        <taxon>Bacteria</taxon>
        <taxon>Pseudomonadati</taxon>
        <taxon>Pseudomonadota</taxon>
        <taxon>Betaproteobacteria</taxon>
        <taxon>Burkholderiales</taxon>
        <taxon>Comamonadaceae</taxon>
        <taxon>Ramlibacter</taxon>
    </lineage>
</organism>
<evidence type="ECO:0008006" key="3">
    <source>
        <dbReference type="Google" id="ProtNLM"/>
    </source>
</evidence>
<sequence length="217" mass="22622">MLLVAAGSAVRAQSSCSSDGRPAPAALLERFITADCDTCWAAPDAARARLGELALDWIVPGAKGEDAPLAAAARSEAQARLEALGRGRPLPVDTARGRRQGRSAALRVAHGLPFNGYIGASIELKAGGPGPWTGWLALVESLPAGTEGTPVARNLVRNVLQVSWPAGTGGRRLESRPMNIPEGAHLDRLRVVGWLEDARGVIRAISESVCAGGDGRR</sequence>
<dbReference type="AlphaFoldDB" id="A0A6N8IPE2"/>
<keyword evidence="2" id="KW-1185">Reference proteome</keyword>
<dbReference type="Proteomes" id="UP000469385">
    <property type="component" value="Unassembled WGS sequence"/>
</dbReference>
<gene>
    <name evidence="1" type="ORF">GON04_04750</name>
</gene>
<name>A0A6N8IPE2_9BURK</name>
<accession>A0A6N8IPE2</accession>
<proteinExistence type="predicted"/>
<protein>
    <recommendedName>
        <fullName evidence="3">DUF1223 domain-containing protein</fullName>
    </recommendedName>
</protein>
<comment type="caution">
    <text evidence="1">The sequence shown here is derived from an EMBL/GenBank/DDBJ whole genome shotgun (WGS) entry which is preliminary data.</text>
</comment>
<dbReference type="EMBL" id="WSEL01000003">
    <property type="protein sequence ID" value="MVQ28741.1"/>
    <property type="molecule type" value="Genomic_DNA"/>
</dbReference>
<reference evidence="1 2" key="1">
    <citation type="submission" date="2019-12" db="EMBL/GenBank/DDBJ databases">
        <authorList>
            <person name="Huq M.A."/>
        </authorList>
    </citation>
    <scope>NUCLEOTIDE SEQUENCE [LARGE SCALE GENOMIC DNA]</scope>
    <source>
        <strain evidence="1 2">MAH-25</strain>
    </source>
</reference>
<evidence type="ECO:0000313" key="1">
    <source>
        <dbReference type="EMBL" id="MVQ28741.1"/>
    </source>
</evidence>